<dbReference type="EMBL" id="OE179364">
    <property type="protein sequence ID" value="CAD7568573.1"/>
    <property type="molecule type" value="Genomic_DNA"/>
</dbReference>
<name>A0A7R9P3T6_TIMCA</name>
<organism evidence="1">
    <name type="scientific">Timema californicum</name>
    <name type="common">California timema</name>
    <name type="synonym">Walking stick</name>
    <dbReference type="NCBI Taxonomy" id="61474"/>
    <lineage>
        <taxon>Eukaryota</taxon>
        <taxon>Metazoa</taxon>
        <taxon>Ecdysozoa</taxon>
        <taxon>Arthropoda</taxon>
        <taxon>Hexapoda</taxon>
        <taxon>Insecta</taxon>
        <taxon>Pterygota</taxon>
        <taxon>Neoptera</taxon>
        <taxon>Polyneoptera</taxon>
        <taxon>Phasmatodea</taxon>
        <taxon>Timematodea</taxon>
        <taxon>Timematoidea</taxon>
        <taxon>Timematidae</taxon>
        <taxon>Timema</taxon>
    </lineage>
</organism>
<proteinExistence type="predicted"/>
<evidence type="ECO:0000313" key="1">
    <source>
        <dbReference type="EMBL" id="CAD7568573.1"/>
    </source>
</evidence>
<protein>
    <submittedName>
        <fullName evidence="1">(California timema) hypothetical protein</fullName>
    </submittedName>
</protein>
<sequence>MTGDVASGCVMKHPVAMLVEYFARRHVGVIRSHPAMLTNALVVLSSTAEDEEIEVRISELGRPNLKEVNPNLRGGRVENHLGKTTPSYTDQDSNLDLPFFGSLAQHKTSTLANYATEPLNSIIFGGRGGGGSATQHFTNALYRCEEA</sequence>
<dbReference type="AlphaFoldDB" id="A0A7R9P3T6"/>
<reference evidence="1" key="1">
    <citation type="submission" date="2020-11" db="EMBL/GenBank/DDBJ databases">
        <authorList>
            <person name="Tran Van P."/>
        </authorList>
    </citation>
    <scope>NUCLEOTIDE SEQUENCE</scope>
</reference>
<accession>A0A7R9P3T6</accession>
<gene>
    <name evidence="1" type="ORF">TCMB3V08_LOCUS1340</name>
</gene>